<sequence>MRTINPRVPGPVSHCSPRELGCCLAAPFPASPSTHLYHSCHGCTVCYLPPAWPSSLLFLSYRALTQGQGNTAGALDGVSPCG</sequence>
<organism evidence="1 2">
    <name type="scientific">Rattus norvegicus</name>
    <name type="common">Rat</name>
    <dbReference type="NCBI Taxonomy" id="10116"/>
    <lineage>
        <taxon>Eukaryota</taxon>
        <taxon>Metazoa</taxon>
        <taxon>Chordata</taxon>
        <taxon>Craniata</taxon>
        <taxon>Vertebrata</taxon>
        <taxon>Euteleostomi</taxon>
        <taxon>Mammalia</taxon>
        <taxon>Eutheria</taxon>
        <taxon>Euarchontoglires</taxon>
        <taxon>Glires</taxon>
        <taxon>Rodentia</taxon>
        <taxon>Myomorpha</taxon>
        <taxon>Muroidea</taxon>
        <taxon>Muridae</taxon>
        <taxon>Murinae</taxon>
        <taxon>Rattus</taxon>
    </lineage>
</organism>
<dbReference type="AlphaFoldDB" id="A6JIU2"/>
<evidence type="ECO:0000313" key="2">
    <source>
        <dbReference type="Proteomes" id="UP000234681"/>
    </source>
</evidence>
<proteinExistence type="predicted"/>
<name>A6JIU2_RAT</name>
<dbReference type="Proteomes" id="UP000234681">
    <property type="component" value="Chromosome 9"/>
</dbReference>
<keyword evidence="1" id="KW-0687">Ribonucleoprotein</keyword>
<accession>A6JIU2</accession>
<dbReference type="EMBL" id="CH473987">
    <property type="protein sequence ID" value="EDM18789.1"/>
    <property type="molecule type" value="Genomic_DNA"/>
</dbReference>
<evidence type="ECO:0000313" key="3">
    <source>
        <dbReference type="RGD" id="735229"/>
    </source>
</evidence>
<gene>
    <name evidence="1 3" type="primary">Mrps18a</name>
    <name evidence="1" type="ORF">rCG_43560</name>
</gene>
<dbReference type="RGD" id="735229">
    <property type="gene designation" value="Mrps18a"/>
</dbReference>
<protein>
    <submittedName>
        <fullName evidence="1">Mitochondrial ribosomal protein S18A, isoform CRA_a</fullName>
    </submittedName>
</protein>
<reference evidence="1 2" key="1">
    <citation type="submission" date="2005-09" db="EMBL/GenBank/DDBJ databases">
        <authorList>
            <person name="Mural R.J."/>
            <person name="Li P.W."/>
            <person name="Adams M.D."/>
            <person name="Amanatides P.G."/>
            <person name="Baden-Tillson H."/>
            <person name="Barnstead M."/>
            <person name="Chin S.H."/>
            <person name="Dew I."/>
            <person name="Evans C.A."/>
            <person name="Ferriera S."/>
            <person name="Flanigan M."/>
            <person name="Fosler C."/>
            <person name="Glodek A."/>
            <person name="Gu Z."/>
            <person name="Holt R.A."/>
            <person name="Jennings D."/>
            <person name="Kraft C.L."/>
            <person name="Lu F."/>
            <person name="Nguyen T."/>
            <person name="Nusskern D.R."/>
            <person name="Pfannkoch C.M."/>
            <person name="Sitter C."/>
            <person name="Sutton G.G."/>
            <person name="Venter J.C."/>
            <person name="Wang Z."/>
            <person name="Woodage T."/>
            <person name="Zheng X.H."/>
            <person name="Zhong F."/>
        </authorList>
    </citation>
    <scope>NUCLEOTIDE SEQUENCE [LARGE SCALE GENOMIC DNA]</scope>
    <source>
        <strain>BN</strain>
        <strain evidence="2">Sprague-Dawley</strain>
    </source>
</reference>
<dbReference type="GO" id="GO:0005840">
    <property type="term" value="C:ribosome"/>
    <property type="evidence" value="ECO:0007669"/>
    <property type="project" value="UniProtKB-KW"/>
</dbReference>
<keyword evidence="1" id="KW-0689">Ribosomal protein</keyword>
<dbReference type="AGR" id="RGD:735229"/>
<evidence type="ECO:0000313" key="1">
    <source>
        <dbReference type="EMBL" id="EDM18789.1"/>
    </source>
</evidence>